<reference evidence="4" key="1">
    <citation type="submission" date="2012-12" db="EMBL/GenBank/DDBJ databases">
        <authorList>
            <person name="Hellsten U."/>
            <person name="Grimwood J."/>
            <person name="Chapman J.A."/>
            <person name="Shapiro H."/>
            <person name="Aerts A."/>
            <person name="Otillar R.P."/>
            <person name="Terry A.Y."/>
            <person name="Boore J.L."/>
            <person name="Simakov O."/>
            <person name="Marletaz F."/>
            <person name="Cho S.-J."/>
            <person name="Edsinger-Gonzales E."/>
            <person name="Havlak P."/>
            <person name="Kuo D.-H."/>
            <person name="Larsson T."/>
            <person name="Lv J."/>
            <person name="Arendt D."/>
            <person name="Savage R."/>
            <person name="Osoegawa K."/>
            <person name="de Jong P."/>
            <person name="Lindberg D.R."/>
            <person name="Seaver E.C."/>
            <person name="Weisblat D.A."/>
            <person name="Putnam N.H."/>
            <person name="Grigoriev I.V."/>
            <person name="Rokhsar D.S."/>
        </authorList>
    </citation>
    <scope>NUCLEOTIDE SEQUENCE</scope>
</reference>
<evidence type="ECO:0000313" key="2">
    <source>
        <dbReference type="EMBL" id="ESN95569.1"/>
    </source>
</evidence>
<proteinExistence type="predicted"/>
<dbReference type="OMA" id="EEAFIIA"/>
<protein>
    <recommendedName>
        <fullName evidence="1">Calponin-homology (CH) domain-containing protein</fullName>
    </recommendedName>
</protein>
<reference evidence="2 4" key="2">
    <citation type="journal article" date="2013" name="Nature">
        <title>Insights into bilaterian evolution from three spiralian genomes.</title>
        <authorList>
            <person name="Simakov O."/>
            <person name="Marletaz F."/>
            <person name="Cho S.J."/>
            <person name="Edsinger-Gonzales E."/>
            <person name="Havlak P."/>
            <person name="Hellsten U."/>
            <person name="Kuo D.H."/>
            <person name="Larsson T."/>
            <person name="Lv J."/>
            <person name="Arendt D."/>
            <person name="Savage R."/>
            <person name="Osoegawa K."/>
            <person name="de Jong P."/>
            <person name="Grimwood J."/>
            <person name="Chapman J.A."/>
            <person name="Shapiro H."/>
            <person name="Aerts A."/>
            <person name="Otillar R.P."/>
            <person name="Terry A.Y."/>
            <person name="Boore J.L."/>
            <person name="Grigoriev I.V."/>
            <person name="Lindberg D.R."/>
            <person name="Seaver E.C."/>
            <person name="Weisblat D.A."/>
            <person name="Putnam N.H."/>
            <person name="Rokhsar D.S."/>
        </authorList>
    </citation>
    <scope>NUCLEOTIDE SEQUENCE</scope>
</reference>
<dbReference type="InterPro" id="IPR001715">
    <property type="entry name" value="CH_dom"/>
</dbReference>
<dbReference type="eggNOG" id="KOG4286">
    <property type="taxonomic scope" value="Eukaryota"/>
</dbReference>
<dbReference type="HOGENOM" id="CLU_040651_2_0_1"/>
<accession>T1EIK6</accession>
<evidence type="ECO:0000313" key="4">
    <source>
        <dbReference type="Proteomes" id="UP000015101"/>
    </source>
</evidence>
<dbReference type="GeneID" id="20196406"/>
<organism evidence="3 4">
    <name type="scientific">Helobdella robusta</name>
    <name type="common">Californian leech</name>
    <dbReference type="NCBI Taxonomy" id="6412"/>
    <lineage>
        <taxon>Eukaryota</taxon>
        <taxon>Metazoa</taxon>
        <taxon>Spiralia</taxon>
        <taxon>Lophotrochozoa</taxon>
        <taxon>Annelida</taxon>
        <taxon>Clitellata</taxon>
        <taxon>Hirudinea</taxon>
        <taxon>Rhynchobdellida</taxon>
        <taxon>Glossiphoniidae</taxon>
        <taxon>Helobdella</taxon>
    </lineage>
</organism>
<name>T1EIK6_HELRO</name>
<dbReference type="AlphaFoldDB" id="T1EIK6"/>
<dbReference type="EMBL" id="AMQM01006814">
    <property type="status" value="NOT_ANNOTATED_CDS"/>
    <property type="molecule type" value="Genomic_DNA"/>
</dbReference>
<dbReference type="STRING" id="6412.T1EIK6"/>
<dbReference type="RefSeq" id="XP_009026431.1">
    <property type="nucleotide sequence ID" value="XM_009028183.1"/>
</dbReference>
<dbReference type="EnsemblMetazoa" id="HelroT137415">
    <property type="protein sequence ID" value="HelroP137415"/>
    <property type="gene ID" value="HelroG137415"/>
</dbReference>
<reference evidence="3" key="3">
    <citation type="submission" date="2015-06" db="UniProtKB">
        <authorList>
            <consortium name="EnsemblMetazoa"/>
        </authorList>
    </citation>
    <scope>IDENTIFICATION</scope>
</reference>
<dbReference type="SMART" id="SM00033">
    <property type="entry name" value="CH"/>
    <property type="match status" value="1"/>
</dbReference>
<gene>
    <name evidence="3" type="primary">20196406</name>
    <name evidence="2" type="ORF">HELRODRAFT_137415</name>
</gene>
<dbReference type="Pfam" id="PF00307">
    <property type="entry name" value="CH"/>
    <property type="match status" value="1"/>
</dbReference>
<dbReference type="CTD" id="20196406"/>
<dbReference type="PANTHER" id="PTHR11915">
    <property type="entry name" value="SPECTRIN/FILAMIN RELATED CYTOSKELETAL PROTEIN"/>
    <property type="match status" value="1"/>
</dbReference>
<evidence type="ECO:0000259" key="1">
    <source>
        <dbReference type="PROSITE" id="PS50021"/>
    </source>
</evidence>
<feature type="domain" description="Calponin-homology (CH)" evidence="1">
    <location>
        <begin position="6"/>
        <end position="103"/>
    </location>
</feature>
<dbReference type="Gene3D" id="1.10.418.10">
    <property type="entry name" value="Calponin-like domain"/>
    <property type="match status" value="1"/>
</dbReference>
<dbReference type="KEGG" id="hro:HELRODRAFT_137415"/>
<dbReference type="Proteomes" id="UP000015101">
    <property type="component" value="Unassembled WGS sequence"/>
</dbReference>
<dbReference type="OrthoDB" id="18853at2759"/>
<keyword evidence="4" id="KW-1185">Reference proteome</keyword>
<sequence>TDRPQSNLEKTLLAWCRKCTHGYQRVNVTNFTTSFRDGLAFNAIFHYHKPDAFNYMPLLSQDHVSNLNHAFNFAERYFGIEAILDADDISVDQPDKKSILIYV</sequence>
<dbReference type="InParanoid" id="T1EIK6"/>
<evidence type="ECO:0000313" key="3">
    <source>
        <dbReference type="EnsemblMetazoa" id="HelroP137415"/>
    </source>
</evidence>
<dbReference type="SUPFAM" id="SSF47576">
    <property type="entry name" value="Calponin-homology domain, CH-domain"/>
    <property type="match status" value="1"/>
</dbReference>
<dbReference type="EMBL" id="KB097519">
    <property type="protein sequence ID" value="ESN95569.1"/>
    <property type="molecule type" value="Genomic_DNA"/>
</dbReference>
<dbReference type="InterPro" id="IPR036872">
    <property type="entry name" value="CH_dom_sf"/>
</dbReference>
<dbReference type="PROSITE" id="PS50021">
    <property type="entry name" value="CH"/>
    <property type="match status" value="1"/>
</dbReference>